<dbReference type="OrthoDB" id="5458353at2"/>
<sequence length="233" mass="26602">MPYREKLFLTLDEAVAAIASDFSQYPDQLKLLASLVPLVFGDDAYLIQEPNRQRVWLKSSSLKKPLPLPVDRLGEFILKQLDRQLPLPEQMAKICARVFQTPVKPGRSKEGRSLPGLWIQTGMDDFICLQCGRCCRKLAYKDGCTVADYRRWVELGRTDILKWVGTTKQDGLVTACRIWMVPGTNRYAETCPWLKRGDVPNRYICTIHDVRPAICRQYPGTRKHARMTGCQGV</sequence>
<dbReference type="InterPro" id="IPR005358">
    <property type="entry name" value="Puta_zinc/iron-chelating_dom"/>
</dbReference>
<dbReference type="EMBL" id="AP021875">
    <property type="protein sequence ID" value="BBO73764.1"/>
    <property type="molecule type" value="Genomic_DNA"/>
</dbReference>
<dbReference type="KEGG" id="dwd:DSCW_11810"/>
<proteinExistence type="predicted"/>
<evidence type="ECO:0008006" key="3">
    <source>
        <dbReference type="Google" id="ProtNLM"/>
    </source>
</evidence>
<accession>A0A5K7Z5N9</accession>
<gene>
    <name evidence="1" type="ORF">DSCW_11810</name>
</gene>
<organism evidence="1 2">
    <name type="scientific">Desulfosarcina widdelii</name>
    <dbReference type="NCBI Taxonomy" id="947919"/>
    <lineage>
        <taxon>Bacteria</taxon>
        <taxon>Pseudomonadati</taxon>
        <taxon>Thermodesulfobacteriota</taxon>
        <taxon>Desulfobacteria</taxon>
        <taxon>Desulfobacterales</taxon>
        <taxon>Desulfosarcinaceae</taxon>
        <taxon>Desulfosarcina</taxon>
    </lineage>
</organism>
<keyword evidence="2" id="KW-1185">Reference proteome</keyword>
<dbReference type="AlphaFoldDB" id="A0A5K7Z5N9"/>
<protein>
    <recommendedName>
        <fullName evidence="3">Zinc/iron-chelating domain-containing protein</fullName>
    </recommendedName>
</protein>
<dbReference type="Pfam" id="PF03692">
    <property type="entry name" value="CxxCxxCC"/>
    <property type="match status" value="1"/>
</dbReference>
<evidence type="ECO:0000313" key="1">
    <source>
        <dbReference type="EMBL" id="BBO73764.1"/>
    </source>
</evidence>
<reference evidence="1 2" key="1">
    <citation type="submission" date="2019-11" db="EMBL/GenBank/DDBJ databases">
        <title>Comparative genomics of hydrocarbon-degrading Desulfosarcina strains.</title>
        <authorList>
            <person name="Watanabe M."/>
            <person name="Kojima H."/>
            <person name="Fukui M."/>
        </authorList>
    </citation>
    <scope>NUCLEOTIDE SEQUENCE [LARGE SCALE GENOMIC DNA]</scope>
    <source>
        <strain evidence="1 2">PP31</strain>
    </source>
</reference>
<dbReference type="Proteomes" id="UP000427769">
    <property type="component" value="Chromosome"/>
</dbReference>
<name>A0A5K7Z5N9_9BACT</name>
<dbReference type="RefSeq" id="WP_155302842.1">
    <property type="nucleotide sequence ID" value="NZ_AP021875.1"/>
</dbReference>
<evidence type="ECO:0000313" key="2">
    <source>
        <dbReference type="Proteomes" id="UP000427769"/>
    </source>
</evidence>